<dbReference type="AlphaFoldDB" id="A0A6S7J1Z4"/>
<proteinExistence type="predicted"/>
<accession>A0A6S7J1Z4</accession>
<evidence type="ECO:0000313" key="1">
    <source>
        <dbReference type="EMBL" id="CAB4024388.1"/>
    </source>
</evidence>
<gene>
    <name evidence="1" type="ORF">PACLA_8A012985</name>
</gene>
<organism evidence="1 2">
    <name type="scientific">Paramuricea clavata</name>
    <name type="common">Red gorgonian</name>
    <name type="synonym">Violescent sea-whip</name>
    <dbReference type="NCBI Taxonomy" id="317549"/>
    <lineage>
        <taxon>Eukaryota</taxon>
        <taxon>Metazoa</taxon>
        <taxon>Cnidaria</taxon>
        <taxon>Anthozoa</taxon>
        <taxon>Octocorallia</taxon>
        <taxon>Malacalcyonacea</taxon>
        <taxon>Plexauridae</taxon>
        <taxon>Paramuricea</taxon>
    </lineage>
</organism>
<keyword evidence="2" id="KW-1185">Reference proteome</keyword>
<comment type="caution">
    <text evidence="1">The sequence shown here is derived from an EMBL/GenBank/DDBJ whole genome shotgun (WGS) entry which is preliminary data.</text>
</comment>
<dbReference type="OrthoDB" id="5985125at2759"/>
<dbReference type="Proteomes" id="UP001152795">
    <property type="component" value="Unassembled WGS sequence"/>
</dbReference>
<dbReference type="EMBL" id="CACRXK020013003">
    <property type="protein sequence ID" value="CAB4024388.1"/>
    <property type="molecule type" value="Genomic_DNA"/>
</dbReference>
<name>A0A6S7J1Z4_PARCT</name>
<evidence type="ECO:0000313" key="2">
    <source>
        <dbReference type="Proteomes" id="UP001152795"/>
    </source>
</evidence>
<protein>
    <submittedName>
        <fullName evidence="1">Uncharacterized protein</fullName>
    </submittedName>
</protein>
<dbReference type="PANTHER" id="PTHR47510">
    <property type="entry name" value="REVERSE TRANSCRIPTASE DOMAIN-CONTAINING PROTEIN"/>
    <property type="match status" value="1"/>
</dbReference>
<sequence length="110" mass="12600">MASQYIISPLTHIINECIAHNMFPSSWKIGRISPIPKISEPIENSDFRPVSVLPILSKVFERLMLSQLVEYIEEHSLYKETMSGFRKGHSTMAVLLKLKDDILRAMKKGK</sequence>
<reference evidence="1" key="1">
    <citation type="submission" date="2020-04" db="EMBL/GenBank/DDBJ databases">
        <authorList>
            <person name="Alioto T."/>
            <person name="Alioto T."/>
            <person name="Gomez Garrido J."/>
        </authorList>
    </citation>
    <scope>NUCLEOTIDE SEQUENCE</scope>
    <source>
        <strain evidence="1">A484AB</strain>
    </source>
</reference>
<dbReference type="PANTHER" id="PTHR47510:SF3">
    <property type="entry name" value="ENDO_EXONUCLEASE_PHOSPHATASE DOMAIN-CONTAINING PROTEIN"/>
    <property type="match status" value="1"/>
</dbReference>